<reference evidence="2" key="1">
    <citation type="submission" date="2024-03" db="EMBL/GenBank/DDBJ databases">
        <title>WGS assembly of Saponaria officinalis var. Norfolk2.</title>
        <authorList>
            <person name="Jenkins J."/>
            <person name="Shu S."/>
            <person name="Grimwood J."/>
            <person name="Barry K."/>
            <person name="Goodstein D."/>
            <person name="Schmutz J."/>
            <person name="Leebens-Mack J."/>
            <person name="Osbourn A."/>
        </authorList>
    </citation>
    <scope>NUCLEOTIDE SEQUENCE [LARGE SCALE GENOMIC DNA]</scope>
    <source>
        <strain evidence="2">JIC</strain>
    </source>
</reference>
<sequence length="87" mass="9583">MICSAFTPSVLSSIISLIFSAISASLTNSFPAHPQLSSHFPTIFLLTKSALYYHRNLYSLFAIPIPSSRICSLDMAARVPKLTYKTD</sequence>
<proteinExistence type="predicted"/>
<evidence type="ECO:0000313" key="3">
    <source>
        <dbReference type="Proteomes" id="UP001443914"/>
    </source>
</evidence>
<feature type="signal peptide" evidence="1">
    <location>
        <begin position="1"/>
        <end position="24"/>
    </location>
</feature>
<keyword evidence="1" id="KW-0732">Signal</keyword>
<feature type="chain" id="PRO_5043508808" description="Secreted protein" evidence="1">
    <location>
        <begin position="25"/>
        <end position="87"/>
    </location>
</feature>
<name>A0AAW1NI28_SAPOF</name>
<dbReference type="AlphaFoldDB" id="A0AAW1NI28"/>
<evidence type="ECO:0000313" key="2">
    <source>
        <dbReference type="EMBL" id="KAK9756633.1"/>
    </source>
</evidence>
<dbReference type="EMBL" id="JBDFQZ010000001">
    <property type="protein sequence ID" value="KAK9756633.1"/>
    <property type="molecule type" value="Genomic_DNA"/>
</dbReference>
<gene>
    <name evidence="2" type="ORF">RND81_01G110800</name>
</gene>
<keyword evidence="3" id="KW-1185">Reference proteome</keyword>
<evidence type="ECO:0000256" key="1">
    <source>
        <dbReference type="SAM" id="SignalP"/>
    </source>
</evidence>
<organism evidence="2 3">
    <name type="scientific">Saponaria officinalis</name>
    <name type="common">Common soapwort</name>
    <name type="synonym">Lychnis saponaria</name>
    <dbReference type="NCBI Taxonomy" id="3572"/>
    <lineage>
        <taxon>Eukaryota</taxon>
        <taxon>Viridiplantae</taxon>
        <taxon>Streptophyta</taxon>
        <taxon>Embryophyta</taxon>
        <taxon>Tracheophyta</taxon>
        <taxon>Spermatophyta</taxon>
        <taxon>Magnoliopsida</taxon>
        <taxon>eudicotyledons</taxon>
        <taxon>Gunneridae</taxon>
        <taxon>Pentapetalae</taxon>
        <taxon>Caryophyllales</taxon>
        <taxon>Caryophyllaceae</taxon>
        <taxon>Caryophylleae</taxon>
        <taxon>Saponaria</taxon>
    </lineage>
</organism>
<comment type="caution">
    <text evidence="2">The sequence shown here is derived from an EMBL/GenBank/DDBJ whole genome shotgun (WGS) entry which is preliminary data.</text>
</comment>
<evidence type="ECO:0008006" key="4">
    <source>
        <dbReference type="Google" id="ProtNLM"/>
    </source>
</evidence>
<protein>
    <recommendedName>
        <fullName evidence="4">Secreted protein</fullName>
    </recommendedName>
</protein>
<dbReference type="Proteomes" id="UP001443914">
    <property type="component" value="Unassembled WGS sequence"/>
</dbReference>
<accession>A0AAW1NI28</accession>